<feature type="transmembrane region" description="Helical" evidence="12">
    <location>
        <begin position="260"/>
        <end position="282"/>
    </location>
</feature>
<organism evidence="18">
    <name type="scientific">Clostridioides difficile</name>
    <name type="common">Peptoclostridium difficile</name>
    <dbReference type="NCBI Taxonomy" id="1496"/>
    <lineage>
        <taxon>Bacteria</taxon>
        <taxon>Bacillati</taxon>
        <taxon>Bacillota</taxon>
        <taxon>Clostridia</taxon>
        <taxon>Peptostreptococcales</taxon>
        <taxon>Peptostreptococcaceae</taxon>
        <taxon>Clostridioides</taxon>
    </lineage>
</organism>
<gene>
    <name evidence="18" type="primary">bglF</name>
    <name evidence="17" type="synonym">bglP</name>
    <name evidence="18" type="ORF">BN1095_510008</name>
    <name evidence="16" type="ORF">BN1096_700267</name>
    <name evidence="17" type="ORF">BN1097_710266</name>
</gene>
<evidence type="ECO:0000256" key="7">
    <source>
        <dbReference type="ARBA" id="ARBA00022692"/>
    </source>
</evidence>
<proteinExistence type="predicted"/>
<evidence type="ECO:0000259" key="13">
    <source>
        <dbReference type="PROSITE" id="PS51093"/>
    </source>
</evidence>
<dbReference type="InterPro" id="IPR018113">
    <property type="entry name" value="PTrfase_EIIB_Cys"/>
</dbReference>
<dbReference type="SUPFAM" id="SSF55604">
    <property type="entry name" value="Glucose permease domain IIB"/>
    <property type="match status" value="1"/>
</dbReference>
<evidence type="ECO:0000256" key="8">
    <source>
        <dbReference type="ARBA" id="ARBA00022777"/>
    </source>
</evidence>
<feature type="domain" description="PTS EIIB type-1" evidence="14">
    <location>
        <begin position="5"/>
        <end position="87"/>
    </location>
</feature>
<dbReference type="PROSITE" id="PS51103">
    <property type="entry name" value="PTS_EIIC_TYPE_1"/>
    <property type="match status" value="1"/>
</dbReference>
<dbReference type="GO" id="GO:0008982">
    <property type="term" value="F:protein-N(PI)-phosphohistidine-sugar phosphotransferase activity"/>
    <property type="evidence" value="ECO:0007669"/>
    <property type="project" value="InterPro"/>
</dbReference>
<dbReference type="FunFam" id="2.70.70.10:FF:000001">
    <property type="entry name" value="PTS system glucose-specific IIA component"/>
    <property type="match status" value="1"/>
</dbReference>
<evidence type="ECO:0000313" key="18">
    <source>
        <dbReference type="EMBL" id="CDT49228.1"/>
    </source>
</evidence>
<dbReference type="Pfam" id="PF00358">
    <property type="entry name" value="PTS_EIIA_1"/>
    <property type="match status" value="1"/>
</dbReference>
<evidence type="ECO:0000256" key="10">
    <source>
        <dbReference type="ARBA" id="ARBA00023136"/>
    </source>
</evidence>
<evidence type="ECO:0000256" key="3">
    <source>
        <dbReference type="ARBA" id="ARBA00022475"/>
    </source>
</evidence>
<dbReference type="InterPro" id="IPR036878">
    <property type="entry name" value="Glu_permease_IIB"/>
</dbReference>
<feature type="transmembrane region" description="Helical" evidence="12">
    <location>
        <begin position="372"/>
        <end position="392"/>
    </location>
</feature>
<dbReference type="Pfam" id="PF00367">
    <property type="entry name" value="PTS_EIIB"/>
    <property type="match status" value="1"/>
</dbReference>
<evidence type="ECO:0000256" key="6">
    <source>
        <dbReference type="ARBA" id="ARBA00022683"/>
    </source>
</evidence>
<dbReference type="PROSITE" id="PS51093">
    <property type="entry name" value="PTS_EIIA_TYPE_1"/>
    <property type="match status" value="1"/>
</dbReference>
<feature type="domain" description="PTS EIIC type-1" evidence="15">
    <location>
        <begin position="105"/>
        <end position="481"/>
    </location>
</feature>
<dbReference type="InterPro" id="IPR001996">
    <property type="entry name" value="PTS_IIB_1"/>
</dbReference>
<evidence type="ECO:0000259" key="15">
    <source>
        <dbReference type="PROSITE" id="PS51103"/>
    </source>
</evidence>
<dbReference type="Gene3D" id="2.70.70.10">
    <property type="entry name" value="Glucose Permease (Domain IIA)"/>
    <property type="match status" value="1"/>
</dbReference>
<evidence type="ECO:0000256" key="4">
    <source>
        <dbReference type="ARBA" id="ARBA00022597"/>
    </source>
</evidence>
<keyword evidence="4" id="KW-0762">Sugar transport</keyword>
<dbReference type="EMBL" id="LK932411">
    <property type="protein sequence ID" value="CDS89607.1"/>
    <property type="molecule type" value="Genomic_DNA"/>
</dbReference>
<dbReference type="GO" id="GO:0015771">
    <property type="term" value="P:trehalose transport"/>
    <property type="evidence" value="ECO:0007669"/>
    <property type="project" value="TreeGrafter"/>
</dbReference>
<dbReference type="PROSITE" id="PS00371">
    <property type="entry name" value="PTS_EIIA_TYPE_1_HIS"/>
    <property type="match status" value="1"/>
</dbReference>
<dbReference type="Pfam" id="PF02378">
    <property type="entry name" value="PTS_EIIC"/>
    <property type="match status" value="1"/>
</dbReference>
<keyword evidence="3" id="KW-1003">Cell membrane</keyword>
<feature type="transmembrane region" description="Helical" evidence="12">
    <location>
        <begin position="398"/>
        <end position="417"/>
    </location>
</feature>
<dbReference type="InterPro" id="IPR011055">
    <property type="entry name" value="Dup_hybrid_motif"/>
</dbReference>
<evidence type="ECO:0000313" key="16">
    <source>
        <dbReference type="EMBL" id="CDS88966.1"/>
    </source>
</evidence>
<evidence type="ECO:0000256" key="9">
    <source>
        <dbReference type="ARBA" id="ARBA00022989"/>
    </source>
</evidence>
<feature type="transmembrane region" description="Helical" evidence="12">
    <location>
        <begin position="144"/>
        <end position="164"/>
    </location>
</feature>
<feature type="transmembrane region" description="Helical" evidence="12">
    <location>
        <begin position="444"/>
        <end position="466"/>
    </location>
</feature>
<dbReference type="GO" id="GO:0005886">
    <property type="term" value="C:plasma membrane"/>
    <property type="evidence" value="ECO:0007669"/>
    <property type="project" value="UniProtKB-SubCell"/>
</dbReference>
<dbReference type="PANTHER" id="PTHR30175:SF1">
    <property type="entry name" value="PTS SYSTEM ARBUTIN-, CELLOBIOSE-, AND SALICIN-SPECIFIC EIIBC COMPONENT-RELATED"/>
    <property type="match status" value="1"/>
</dbReference>
<dbReference type="SUPFAM" id="SSF51261">
    <property type="entry name" value="Duplicated hybrid motif"/>
    <property type="match status" value="1"/>
</dbReference>
<dbReference type="EC" id="2.7.1.-" evidence="17"/>
<dbReference type="EMBL" id="LK932525">
    <property type="protein sequence ID" value="CDS88966.1"/>
    <property type="molecule type" value="Genomic_DNA"/>
</dbReference>
<evidence type="ECO:0000256" key="11">
    <source>
        <dbReference type="PROSITE-ProRule" id="PRU00421"/>
    </source>
</evidence>
<feature type="domain" description="PTS EIIA type-1" evidence="13">
    <location>
        <begin position="508"/>
        <end position="612"/>
    </location>
</feature>
<dbReference type="FunFam" id="3.30.1360.60:FF:000001">
    <property type="entry name" value="PTS system glucose-specific IIBC component PtsG"/>
    <property type="match status" value="1"/>
</dbReference>
<dbReference type="RefSeq" id="WP_021362948.1">
    <property type="nucleotide sequence ID" value="NZ_BBYB01000112.1"/>
</dbReference>
<evidence type="ECO:0000256" key="12">
    <source>
        <dbReference type="SAM" id="Phobius"/>
    </source>
</evidence>
<evidence type="ECO:0000256" key="1">
    <source>
        <dbReference type="ARBA" id="ARBA00004651"/>
    </source>
</evidence>
<sequence>MRKYEQLSKEIIANVGGKDNISSLSHCITRLRFKLKDESIANDDVLKKMDGIVTVMKSAGQYQVVIGNHVPDVYEVVCDLAGLGGDTIDNSDSDAPKGLLNKFIDIISGVFQPILGVLCAAGMIKGFNAVFTALGLYGETDGAYIMLNAIGDAMFQYMPIILGYTAAKKFKLKPFIGMLIGAVLCYSGIQLDTLASTGQPLYNLFTGTIFESPVYITFLGLPVIAMNYTSTVVPVILIVLLAAKLEKVFAKIIPDVVKNFFVPMAVLLVSLPLGFMVIGPIATYASNIVGNGFLALFNFSPILCGALTGLLWQVLVIFGLHWGLVPIAMSNLMTMGFDTILVGAFVPSFAQTAVVAAMYFKLKDKKIKELCIPAVISGICGVTEPAIYGITLPRKTPFIYSCVGGAVAGAVMGIMNVKSYVMGGLGIFGIPNYINPTTGDMKGVYATIIAIIVAIVVGFVLTLFFWKDDAIVEISKDDNGQGVIEKNKREVVYSPIKGEVKALEQIQDAAFSTGILGKGVAITPKEGKVVAPFDGTVMTLFPTKHAIGIISDNGCELLIHIGLNTIQLEGKYFKSFVNQGDKIKKGQTLITFDIESISKEGYCLETPVVVTNYSDYVDIVENTQKHVNNSQELITVLA</sequence>
<evidence type="ECO:0000256" key="5">
    <source>
        <dbReference type="ARBA" id="ARBA00022679"/>
    </source>
</evidence>
<dbReference type="InterPro" id="IPR013013">
    <property type="entry name" value="PTS_EIIC_1"/>
</dbReference>
<keyword evidence="7 12" id="KW-0812">Transmembrane</keyword>
<dbReference type="InterPro" id="IPR050558">
    <property type="entry name" value="PTS_Sugar-Specific_Components"/>
</dbReference>
<keyword evidence="2" id="KW-0813">Transport</keyword>
<keyword evidence="5 18" id="KW-0808">Transferase</keyword>
<dbReference type="CDD" id="cd00212">
    <property type="entry name" value="PTS_IIB_glc"/>
    <property type="match status" value="1"/>
</dbReference>
<accession>A0A069ASB0</accession>
<dbReference type="PANTHER" id="PTHR30175">
    <property type="entry name" value="PHOSPHOTRANSFERASE SYSTEM TRANSPORT PROTEIN"/>
    <property type="match status" value="1"/>
</dbReference>
<keyword evidence="8" id="KW-0418">Kinase</keyword>
<feature type="transmembrane region" description="Helical" evidence="12">
    <location>
        <begin position="340"/>
        <end position="360"/>
    </location>
</feature>
<evidence type="ECO:0000313" key="17">
    <source>
        <dbReference type="EMBL" id="CDS89607.1"/>
    </source>
</evidence>
<evidence type="ECO:0000256" key="2">
    <source>
        <dbReference type="ARBA" id="ARBA00022448"/>
    </source>
</evidence>
<feature type="transmembrane region" description="Helical" evidence="12">
    <location>
        <begin position="176"/>
        <end position="195"/>
    </location>
</feature>
<protein>
    <submittedName>
        <fullName evidence="17">PTS system beta-glucoside-specific EIIBCA component</fullName>
        <ecNumber evidence="17">2.7.1.-</ecNumber>
        <ecNumber evidence="17 18">2.7.1.69</ecNumber>
    </submittedName>
    <submittedName>
        <fullName evidence="18">PTS system, beta-glucoside-specific IIABC component</fullName>
    </submittedName>
</protein>
<dbReference type="AlphaFoldDB" id="A0A069ASB0"/>
<keyword evidence="6" id="KW-0598">Phosphotransferase system</keyword>
<evidence type="ECO:0000259" key="14">
    <source>
        <dbReference type="PROSITE" id="PS51098"/>
    </source>
</evidence>
<feature type="active site" description="Phosphocysteine intermediate; for EIIB activity" evidence="11">
    <location>
        <position position="27"/>
    </location>
</feature>
<dbReference type="Gene3D" id="3.30.1360.60">
    <property type="entry name" value="Glucose permease domain IIB"/>
    <property type="match status" value="1"/>
</dbReference>
<dbReference type="InterPro" id="IPR003352">
    <property type="entry name" value="PTS_EIIC"/>
</dbReference>
<reference evidence="18" key="1">
    <citation type="submission" date="2014-07" db="EMBL/GenBank/DDBJ databases">
        <authorList>
            <person name="Monot Marc"/>
        </authorList>
    </citation>
    <scope>NUCLEOTIDE SEQUENCE</scope>
    <source>
        <strain evidence="18">7032989</strain>
        <strain evidence="17">7032994</strain>
    </source>
</reference>
<name>A0A069ASB0_CLODI</name>
<dbReference type="GO" id="GO:0090589">
    <property type="term" value="F:protein-phosphocysteine-trehalose phosphotransferase system transporter activity"/>
    <property type="evidence" value="ECO:0007669"/>
    <property type="project" value="TreeGrafter"/>
</dbReference>
<feature type="transmembrane region" description="Helical" evidence="12">
    <location>
        <begin position="103"/>
        <end position="124"/>
    </location>
</feature>
<keyword evidence="9 12" id="KW-1133">Transmembrane helix</keyword>
<feature type="transmembrane region" description="Helical" evidence="12">
    <location>
        <begin position="215"/>
        <end position="240"/>
    </location>
</feature>
<dbReference type="EC" id="2.7.1.69" evidence="17 18"/>
<dbReference type="NCBIfam" id="TIGR00830">
    <property type="entry name" value="PTBA"/>
    <property type="match status" value="1"/>
</dbReference>
<dbReference type="GO" id="GO:0016301">
    <property type="term" value="F:kinase activity"/>
    <property type="evidence" value="ECO:0007669"/>
    <property type="project" value="UniProtKB-KW"/>
</dbReference>
<keyword evidence="10 12" id="KW-0472">Membrane</keyword>
<dbReference type="EMBL" id="LK933194">
    <property type="protein sequence ID" value="CDT49228.1"/>
    <property type="molecule type" value="Genomic_DNA"/>
</dbReference>
<comment type="subcellular location">
    <subcellularLocation>
        <location evidence="1">Cell membrane</location>
        <topology evidence="1">Multi-pass membrane protein</topology>
    </subcellularLocation>
</comment>
<dbReference type="GO" id="GO:0009401">
    <property type="term" value="P:phosphoenolpyruvate-dependent sugar phosphotransferase system"/>
    <property type="evidence" value="ECO:0007669"/>
    <property type="project" value="UniProtKB-KW"/>
</dbReference>
<dbReference type="InterPro" id="IPR001127">
    <property type="entry name" value="PTS_EIIA_1_perm"/>
</dbReference>
<dbReference type="PROSITE" id="PS01035">
    <property type="entry name" value="PTS_EIIB_TYPE_1_CYS"/>
    <property type="match status" value="1"/>
</dbReference>
<dbReference type="NCBIfam" id="TIGR01995">
    <property type="entry name" value="PTS-II-ABC-beta"/>
    <property type="match status" value="1"/>
</dbReference>
<dbReference type="InterPro" id="IPR011297">
    <property type="entry name" value="PTS_IIABC_b_glu"/>
</dbReference>
<dbReference type="PROSITE" id="PS51098">
    <property type="entry name" value="PTS_EIIB_TYPE_1"/>
    <property type="match status" value="1"/>
</dbReference>